<evidence type="ECO:0000256" key="1">
    <source>
        <dbReference type="SAM" id="SignalP"/>
    </source>
</evidence>
<dbReference type="STRING" id="1286106.MPL1_10627"/>
<keyword evidence="3" id="KW-1185">Reference proteome</keyword>
<gene>
    <name evidence="2" type="ORF">MPL1_10627</name>
</gene>
<dbReference type="EMBL" id="APHR01000058">
    <property type="protein sequence ID" value="EMR12381.1"/>
    <property type="molecule type" value="Genomic_DNA"/>
</dbReference>
<dbReference type="AlphaFoldDB" id="M7NYU8"/>
<reference evidence="2 3" key="1">
    <citation type="journal article" date="2013" name="Genome Announc.">
        <title>Draft Genome Sequence of Methylophaga lonarensis MPLT, a Haloalkaliphilic (Non-Methane-Utilizing) Methylotroph.</title>
        <authorList>
            <person name="Shetty S.A."/>
            <person name="Marathe N.P."/>
            <person name="Munot H."/>
            <person name="Antony C.P."/>
            <person name="Dhotre D.P."/>
            <person name="Murrell J.C."/>
            <person name="Shouche Y.S."/>
        </authorList>
    </citation>
    <scope>NUCLEOTIDE SEQUENCE [LARGE SCALE GENOMIC DNA]</scope>
    <source>
        <strain evidence="2 3">MPL</strain>
    </source>
</reference>
<name>M7NYU8_9GAMM</name>
<comment type="caution">
    <text evidence="2">The sequence shown here is derived from an EMBL/GenBank/DDBJ whole genome shotgun (WGS) entry which is preliminary data.</text>
</comment>
<dbReference type="RefSeq" id="WP_009727093.1">
    <property type="nucleotide sequence ID" value="NZ_APHR01000058.1"/>
</dbReference>
<dbReference type="OrthoDB" id="7063087at2"/>
<sequence length="136" mass="15503">MFRLRGITLTLSLLMTAQTSAMTLPPVPTAPIYYEPPVVKATELIRQSSCAEIDDAIRHLHPYRYTYKPGFYEDNTNKIATAVMVMDTVPILNVLIGLGYLSYSALVDEKESRRMLQVEENISMLQRVKAEKRCFE</sequence>
<accession>M7NYU8</accession>
<feature type="signal peptide" evidence="1">
    <location>
        <begin position="1"/>
        <end position="21"/>
    </location>
</feature>
<dbReference type="Proteomes" id="UP000012019">
    <property type="component" value="Unassembled WGS sequence"/>
</dbReference>
<evidence type="ECO:0000313" key="2">
    <source>
        <dbReference type="EMBL" id="EMR12381.1"/>
    </source>
</evidence>
<dbReference type="PATRIC" id="fig|1286106.3.peg.2129"/>
<protein>
    <submittedName>
        <fullName evidence="2">Uncharacterized protein</fullName>
    </submittedName>
</protein>
<proteinExistence type="predicted"/>
<feature type="chain" id="PRO_5004082585" evidence="1">
    <location>
        <begin position="22"/>
        <end position="136"/>
    </location>
</feature>
<evidence type="ECO:0000313" key="3">
    <source>
        <dbReference type="Proteomes" id="UP000012019"/>
    </source>
</evidence>
<keyword evidence="1" id="KW-0732">Signal</keyword>
<organism evidence="2 3">
    <name type="scientific">Methylophaga lonarensis MPL</name>
    <dbReference type="NCBI Taxonomy" id="1286106"/>
    <lineage>
        <taxon>Bacteria</taxon>
        <taxon>Pseudomonadati</taxon>
        <taxon>Pseudomonadota</taxon>
        <taxon>Gammaproteobacteria</taxon>
        <taxon>Thiotrichales</taxon>
        <taxon>Piscirickettsiaceae</taxon>
        <taxon>Methylophaga</taxon>
    </lineage>
</organism>